<dbReference type="Gramene" id="KGN51306">
    <property type="protein sequence ID" value="KGN51306"/>
    <property type="gene ID" value="Csa_5G516570"/>
</dbReference>
<dbReference type="EMBL" id="CM002926">
    <property type="protein sequence ID" value="KGN51306.1"/>
    <property type="molecule type" value="Genomic_DNA"/>
</dbReference>
<reference evidence="1 2" key="3">
    <citation type="journal article" date="2010" name="BMC Genomics">
        <title>Transcriptome sequencing and comparative analysis of cucumber flowers with different sex types.</title>
        <authorList>
            <person name="Guo S."/>
            <person name="Zheng Y."/>
            <person name="Joung J.G."/>
            <person name="Liu S."/>
            <person name="Zhang Z."/>
            <person name="Crasta O.R."/>
            <person name="Sobral B.W."/>
            <person name="Xu Y."/>
            <person name="Huang S."/>
            <person name="Fei Z."/>
        </authorList>
    </citation>
    <scope>NUCLEOTIDE SEQUENCE [LARGE SCALE GENOMIC DNA]</scope>
    <source>
        <strain evidence="2">cv. 9930</strain>
    </source>
</reference>
<reference evidence="1 2" key="2">
    <citation type="journal article" date="2009" name="PLoS ONE">
        <title>An integrated genetic and cytogenetic map of the cucumber genome.</title>
        <authorList>
            <person name="Ren Y."/>
            <person name="Zhang Z."/>
            <person name="Liu J."/>
            <person name="Staub J.E."/>
            <person name="Han Y."/>
            <person name="Cheng Z."/>
            <person name="Li X."/>
            <person name="Lu J."/>
            <person name="Miao H."/>
            <person name="Kang H."/>
            <person name="Xie B."/>
            <person name="Gu X."/>
            <person name="Wang X."/>
            <person name="Du Y."/>
            <person name="Jin W."/>
            <person name="Huang S."/>
        </authorList>
    </citation>
    <scope>NUCLEOTIDE SEQUENCE [LARGE SCALE GENOMIC DNA]</scope>
    <source>
        <strain evidence="2">cv. 9930</strain>
    </source>
</reference>
<evidence type="ECO:0000313" key="1">
    <source>
        <dbReference type="EMBL" id="KGN51306.1"/>
    </source>
</evidence>
<reference evidence="1 2" key="4">
    <citation type="journal article" date="2011" name="BMC Genomics">
        <title>RNA-Seq improves annotation of protein-coding genes in the cucumber genome.</title>
        <authorList>
            <person name="Li Z."/>
            <person name="Zhang Z."/>
            <person name="Yan P."/>
            <person name="Huang S."/>
            <person name="Fei Z."/>
            <person name="Lin K."/>
        </authorList>
    </citation>
    <scope>NUCLEOTIDE SEQUENCE [LARGE SCALE GENOMIC DNA]</scope>
    <source>
        <strain evidence="2">cv. 9930</strain>
    </source>
</reference>
<accession>A0A0A0KU92</accession>
<dbReference type="Proteomes" id="UP000029981">
    <property type="component" value="Chromosome 5"/>
</dbReference>
<sequence length="110" mass="12202">MNMVLPALRYVGPTIGLAMGIDGPLLAPHALPLDFLVEIELHVFNFVIPVQVSTARVEIQLDFDFLAVVHKAIDRLCAGVAKLFAVVAAGPWWGFKELEGGLWEEFMKNW</sequence>
<reference evidence="1 2" key="1">
    <citation type="journal article" date="2009" name="Nat. Genet.">
        <title>The genome of the cucumber, Cucumis sativus L.</title>
        <authorList>
            <person name="Huang S."/>
            <person name="Li R."/>
            <person name="Zhang Z."/>
            <person name="Li L."/>
            <person name="Gu X."/>
            <person name="Fan W."/>
            <person name="Lucas W.J."/>
            <person name="Wang X."/>
            <person name="Xie B."/>
            <person name="Ni P."/>
            <person name="Ren Y."/>
            <person name="Zhu H."/>
            <person name="Li J."/>
            <person name="Lin K."/>
            <person name="Jin W."/>
            <person name="Fei Z."/>
            <person name="Li G."/>
            <person name="Staub J."/>
            <person name="Kilian A."/>
            <person name="van der Vossen E.A."/>
            <person name="Wu Y."/>
            <person name="Guo J."/>
            <person name="He J."/>
            <person name="Jia Z."/>
            <person name="Ren Y."/>
            <person name="Tian G."/>
            <person name="Lu Y."/>
            <person name="Ruan J."/>
            <person name="Qian W."/>
            <person name="Wang M."/>
            <person name="Huang Q."/>
            <person name="Li B."/>
            <person name="Xuan Z."/>
            <person name="Cao J."/>
            <person name="Asan"/>
            <person name="Wu Z."/>
            <person name="Zhang J."/>
            <person name="Cai Q."/>
            <person name="Bai Y."/>
            <person name="Zhao B."/>
            <person name="Han Y."/>
            <person name="Li Y."/>
            <person name="Li X."/>
            <person name="Wang S."/>
            <person name="Shi Q."/>
            <person name="Liu S."/>
            <person name="Cho W.K."/>
            <person name="Kim J.Y."/>
            <person name="Xu Y."/>
            <person name="Heller-Uszynska K."/>
            <person name="Miao H."/>
            <person name="Cheng Z."/>
            <person name="Zhang S."/>
            <person name="Wu J."/>
            <person name="Yang Y."/>
            <person name="Kang H."/>
            <person name="Li M."/>
            <person name="Liang H."/>
            <person name="Ren X."/>
            <person name="Shi Z."/>
            <person name="Wen M."/>
            <person name="Jian M."/>
            <person name="Yang H."/>
            <person name="Zhang G."/>
            <person name="Yang Z."/>
            <person name="Chen R."/>
            <person name="Liu S."/>
            <person name="Li J."/>
            <person name="Ma L."/>
            <person name="Liu H."/>
            <person name="Zhou Y."/>
            <person name="Zhao J."/>
            <person name="Fang X."/>
            <person name="Li G."/>
            <person name="Fang L."/>
            <person name="Li Y."/>
            <person name="Liu D."/>
            <person name="Zheng H."/>
            <person name="Zhang Y."/>
            <person name="Qin N."/>
            <person name="Li Z."/>
            <person name="Yang G."/>
            <person name="Yang S."/>
            <person name="Bolund L."/>
            <person name="Kristiansen K."/>
            <person name="Zheng H."/>
            <person name="Li S."/>
            <person name="Zhang X."/>
            <person name="Yang H."/>
            <person name="Wang J."/>
            <person name="Sun R."/>
            <person name="Zhang B."/>
            <person name="Jiang S."/>
            <person name="Wang J."/>
            <person name="Du Y."/>
            <person name="Li S."/>
        </authorList>
    </citation>
    <scope>NUCLEOTIDE SEQUENCE [LARGE SCALE GENOMIC DNA]</scope>
    <source>
        <strain evidence="2">cv. 9930</strain>
    </source>
</reference>
<protein>
    <submittedName>
        <fullName evidence="1">Uncharacterized protein</fullName>
    </submittedName>
</protein>
<dbReference type="AlphaFoldDB" id="A0A0A0KU92"/>
<organism evidence="1 2">
    <name type="scientific">Cucumis sativus</name>
    <name type="common">Cucumber</name>
    <dbReference type="NCBI Taxonomy" id="3659"/>
    <lineage>
        <taxon>Eukaryota</taxon>
        <taxon>Viridiplantae</taxon>
        <taxon>Streptophyta</taxon>
        <taxon>Embryophyta</taxon>
        <taxon>Tracheophyta</taxon>
        <taxon>Spermatophyta</taxon>
        <taxon>Magnoliopsida</taxon>
        <taxon>eudicotyledons</taxon>
        <taxon>Gunneridae</taxon>
        <taxon>Pentapetalae</taxon>
        <taxon>rosids</taxon>
        <taxon>fabids</taxon>
        <taxon>Cucurbitales</taxon>
        <taxon>Cucurbitaceae</taxon>
        <taxon>Benincaseae</taxon>
        <taxon>Cucumis</taxon>
    </lineage>
</organism>
<evidence type="ECO:0000313" key="2">
    <source>
        <dbReference type="Proteomes" id="UP000029981"/>
    </source>
</evidence>
<keyword evidence="2" id="KW-1185">Reference proteome</keyword>
<proteinExistence type="predicted"/>
<name>A0A0A0KU92_CUCSA</name>
<gene>
    <name evidence="1" type="ORF">Csa_5G516570</name>
</gene>